<keyword evidence="3" id="KW-1185">Reference proteome</keyword>
<dbReference type="RefSeq" id="WP_154819815.1">
    <property type="nucleotide sequence ID" value="NZ_CP140152.1"/>
</dbReference>
<evidence type="ECO:0000256" key="1">
    <source>
        <dbReference type="SAM" id="MobiDB-lite"/>
    </source>
</evidence>
<accession>A0ABZ0Y6S4</accession>
<reference evidence="2 3" key="1">
    <citation type="submission" date="2023-11" db="EMBL/GenBank/DDBJ databases">
        <title>MicrobeMod: A computational toolkit for identifying prokaryotic methylation and restriction-modification with nanopore sequencing.</title>
        <authorList>
            <person name="Crits-Christoph A."/>
            <person name="Kang S.C."/>
            <person name="Lee H."/>
            <person name="Ostrov N."/>
        </authorList>
    </citation>
    <scope>NUCLEOTIDE SEQUENCE [LARGE SCALE GENOMIC DNA]</scope>
    <source>
        <strain evidence="2 3">ATCC 25935</strain>
    </source>
</reference>
<dbReference type="GeneID" id="43162878"/>
<evidence type="ECO:0000313" key="2">
    <source>
        <dbReference type="EMBL" id="WQH07072.1"/>
    </source>
</evidence>
<feature type="compositionally biased region" description="Polar residues" evidence="1">
    <location>
        <begin position="167"/>
        <end position="177"/>
    </location>
</feature>
<protein>
    <submittedName>
        <fullName evidence="2">Uncharacterized protein</fullName>
    </submittedName>
</protein>
<proteinExistence type="predicted"/>
<dbReference type="Proteomes" id="UP001326110">
    <property type="component" value="Chromosome"/>
</dbReference>
<name>A0ABZ0Y6S4_9BURK</name>
<dbReference type="EMBL" id="CP140152">
    <property type="protein sequence ID" value="WQH07072.1"/>
    <property type="molecule type" value="Genomic_DNA"/>
</dbReference>
<evidence type="ECO:0000313" key="3">
    <source>
        <dbReference type="Proteomes" id="UP001326110"/>
    </source>
</evidence>
<organism evidence="2 3">
    <name type="scientific">Duganella zoogloeoides</name>
    <dbReference type="NCBI Taxonomy" id="75659"/>
    <lineage>
        <taxon>Bacteria</taxon>
        <taxon>Pseudomonadati</taxon>
        <taxon>Pseudomonadota</taxon>
        <taxon>Betaproteobacteria</taxon>
        <taxon>Burkholderiales</taxon>
        <taxon>Oxalobacteraceae</taxon>
        <taxon>Telluria group</taxon>
        <taxon>Duganella</taxon>
    </lineage>
</organism>
<gene>
    <name evidence="2" type="ORF">SR858_12285</name>
</gene>
<sequence>MKAEFLSPHDPYLEFDQVLAAAGEISDSEVVASVAVTVDSAPLARVDILASAGESCFRDVRSIDSMIYIGYGRFAFVVDVHLGYVRRFSLSGYFGYLYDSRDLDHLDRQISVLAASASEVLAFDRIGGLIWKQHDLGIDGVVLHRATPGEIDGEGEWDPPGGWQPFSLRSETGSIIR</sequence>
<feature type="region of interest" description="Disordered" evidence="1">
    <location>
        <begin position="153"/>
        <end position="177"/>
    </location>
</feature>